<gene>
    <name evidence="3" type="ORF">MHIP_16180</name>
</gene>
<feature type="region of interest" description="Disordered" evidence="1">
    <location>
        <begin position="457"/>
        <end position="500"/>
    </location>
</feature>
<dbReference type="Proteomes" id="UP000465304">
    <property type="component" value="Unassembled WGS sequence"/>
</dbReference>
<evidence type="ECO:0000256" key="1">
    <source>
        <dbReference type="SAM" id="MobiDB-lite"/>
    </source>
</evidence>
<evidence type="ECO:0000313" key="3">
    <source>
        <dbReference type="EMBL" id="GFH01135.1"/>
    </source>
</evidence>
<protein>
    <recommendedName>
        <fullName evidence="2">DUF222 domain-containing protein</fullName>
    </recommendedName>
</protein>
<keyword evidence="4" id="KW-1185">Reference proteome</keyword>
<name>A0A7I9ZJE4_9MYCO</name>
<dbReference type="Pfam" id="PF02720">
    <property type="entry name" value="DUF222"/>
    <property type="match status" value="1"/>
</dbReference>
<dbReference type="InterPro" id="IPR003870">
    <property type="entry name" value="DUF222"/>
</dbReference>
<sequence>MQMARKLAAVAQLLGQRIEEALQIDADAASMIAGFARTTAEVSAAMNMSAARARHLVGQAETLDCRLPAVGALLAAGHVDWHIVEIILARTALVDEDKCAVLDAVLAEQISDWQCWSRVRVINAVDAKINTIDAEAAKQRRVVAFDQRHVHVTAGPDGTAQVRAKLPAAAAAAFDRRLSEVAKQVCTGDPRTLEQRRADAVDALVDGVGLTCRCDSPDCPSRAEDAPAQPAARVKPVINVIATEATVAGNSEAPGYLAGFGVIDAEMVRELARDAARRILTQPEVSAREALRYRPSAALERWVRCRDLTCRFPGCTVPAQRCDVDHTEPFNHADPGAGGLTVPWNLACYCREHHRRKTFDGWKDKQLPDGTIVWTSPAGQIYRTAPGSAEVFPQFRQSRPRSERDRKRVAAARKRLAEQRPVDAYHRHRNRAAAREIDGRRFRNRFRRTRVLFHGYTTRDKPSTSPFCRWVNDPIEPEELPPDWQPPPQTNTDPDEPPPF</sequence>
<evidence type="ECO:0000259" key="2">
    <source>
        <dbReference type="Pfam" id="PF02720"/>
    </source>
</evidence>
<proteinExistence type="predicted"/>
<dbReference type="CDD" id="cd00085">
    <property type="entry name" value="HNHc"/>
    <property type="match status" value="1"/>
</dbReference>
<dbReference type="Gene3D" id="1.10.30.50">
    <property type="match status" value="1"/>
</dbReference>
<comment type="caution">
    <text evidence="3">The sequence shown here is derived from an EMBL/GenBank/DDBJ whole genome shotgun (WGS) entry which is preliminary data.</text>
</comment>
<dbReference type="InterPro" id="IPR003615">
    <property type="entry name" value="HNH_nuc"/>
</dbReference>
<organism evidence="3 4">
    <name type="scientific">Mycolicibacterium hippocampi</name>
    <dbReference type="NCBI Taxonomy" id="659824"/>
    <lineage>
        <taxon>Bacteria</taxon>
        <taxon>Bacillati</taxon>
        <taxon>Actinomycetota</taxon>
        <taxon>Actinomycetes</taxon>
        <taxon>Mycobacteriales</taxon>
        <taxon>Mycobacteriaceae</taxon>
        <taxon>Mycolicibacterium</taxon>
    </lineage>
</organism>
<feature type="domain" description="DUF222" evidence="2">
    <location>
        <begin position="3"/>
        <end position="307"/>
    </location>
</feature>
<dbReference type="AlphaFoldDB" id="A0A7I9ZJE4"/>
<reference evidence="3 4" key="1">
    <citation type="journal article" date="2019" name="Emerg. Microbes Infect.">
        <title>Comprehensive subspecies identification of 175 nontuberculous mycobacteria species based on 7547 genomic profiles.</title>
        <authorList>
            <person name="Matsumoto Y."/>
            <person name="Kinjo T."/>
            <person name="Motooka D."/>
            <person name="Nabeya D."/>
            <person name="Jung N."/>
            <person name="Uechi K."/>
            <person name="Horii T."/>
            <person name="Iida T."/>
            <person name="Fujita J."/>
            <person name="Nakamura S."/>
        </authorList>
    </citation>
    <scope>NUCLEOTIDE SEQUENCE [LARGE SCALE GENOMIC DNA]</scope>
    <source>
        <strain evidence="3 4">JCM 30996</strain>
    </source>
</reference>
<evidence type="ECO:0000313" key="4">
    <source>
        <dbReference type="Proteomes" id="UP000465304"/>
    </source>
</evidence>
<dbReference type="EMBL" id="BLLB01000002">
    <property type="protein sequence ID" value="GFH01135.1"/>
    <property type="molecule type" value="Genomic_DNA"/>
</dbReference>
<accession>A0A7I9ZJE4</accession>